<sequence length="235" mass="25731">MLLMTTTPRASTIYNDYCPYLPPAVSGPRPRILYPVFRLPSPVSFSLSCIRSSSGTHCASSPDGSCQQRRVPRRQPSKPKQKNQASPVCSTYVPHHPPVLRLACTPSKFIIATDGSTGKYVGRYESTRRTHQRRYTPISVYPDREENLSTNQPPTYRTSNTPPLVTSVVVARGRLLPYPSPVLGIHETPNPPAAARCLVPNACLLASDATAASMFCQHFGPPDPLLNRSAALVHP</sequence>
<gene>
    <name evidence="2" type="ORF">HDK90DRAFT_286826</name>
</gene>
<feature type="compositionally biased region" description="Polar residues" evidence="1">
    <location>
        <begin position="54"/>
        <end position="68"/>
    </location>
</feature>
<proteinExistence type="predicted"/>
<keyword evidence="3" id="KW-1185">Reference proteome</keyword>
<evidence type="ECO:0000313" key="2">
    <source>
        <dbReference type="EMBL" id="KAK8234004.1"/>
    </source>
</evidence>
<feature type="compositionally biased region" description="Basic residues" evidence="1">
    <location>
        <begin position="70"/>
        <end position="81"/>
    </location>
</feature>
<evidence type="ECO:0000256" key="1">
    <source>
        <dbReference type="SAM" id="MobiDB-lite"/>
    </source>
</evidence>
<evidence type="ECO:0000313" key="3">
    <source>
        <dbReference type="Proteomes" id="UP001492380"/>
    </source>
</evidence>
<accession>A0ABR1YNC6</accession>
<reference evidence="2 3" key="1">
    <citation type="submission" date="2024-04" db="EMBL/GenBank/DDBJ databases">
        <title>Phyllosticta paracitricarpa is synonymous to the EU quarantine fungus P. citricarpa based on phylogenomic analyses.</title>
        <authorList>
            <consortium name="Lawrence Berkeley National Laboratory"/>
            <person name="Van Ingen-Buijs V.A."/>
            <person name="Van Westerhoven A.C."/>
            <person name="Haridas S."/>
            <person name="Skiadas P."/>
            <person name="Martin F."/>
            <person name="Groenewald J.Z."/>
            <person name="Crous P.W."/>
            <person name="Seidl M.F."/>
        </authorList>
    </citation>
    <scope>NUCLEOTIDE SEQUENCE [LARGE SCALE GENOMIC DNA]</scope>
    <source>
        <strain evidence="2 3">CBS 123374</strain>
    </source>
</reference>
<organism evidence="2 3">
    <name type="scientific">Phyllosticta capitalensis</name>
    <dbReference type="NCBI Taxonomy" id="121624"/>
    <lineage>
        <taxon>Eukaryota</taxon>
        <taxon>Fungi</taxon>
        <taxon>Dikarya</taxon>
        <taxon>Ascomycota</taxon>
        <taxon>Pezizomycotina</taxon>
        <taxon>Dothideomycetes</taxon>
        <taxon>Dothideomycetes incertae sedis</taxon>
        <taxon>Botryosphaeriales</taxon>
        <taxon>Phyllostictaceae</taxon>
        <taxon>Phyllosticta</taxon>
    </lineage>
</organism>
<comment type="caution">
    <text evidence="2">The sequence shown here is derived from an EMBL/GenBank/DDBJ whole genome shotgun (WGS) entry which is preliminary data.</text>
</comment>
<feature type="region of interest" description="Disordered" evidence="1">
    <location>
        <begin position="54"/>
        <end position="90"/>
    </location>
</feature>
<dbReference type="EMBL" id="JBBWRZ010000006">
    <property type="protein sequence ID" value="KAK8234004.1"/>
    <property type="molecule type" value="Genomic_DNA"/>
</dbReference>
<name>A0ABR1YNC6_9PEZI</name>
<dbReference type="Proteomes" id="UP001492380">
    <property type="component" value="Unassembled WGS sequence"/>
</dbReference>
<protein>
    <submittedName>
        <fullName evidence="2">Uncharacterized protein</fullName>
    </submittedName>
</protein>